<accession>A0A163MH78</accession>
<proteinExistence type="predicted"/>
<keyword evidence="2" id="KW-1185">Reference proteome</keyword>
<dbReference type="STRING" id="5454.A0A163MH78"/>
<comment type="caution">
    <text evidence="1">The sequence shown here is derived from an EMBL/GenBank/DDBJ whole genome shotgun (WGS) entry which is preliminary data.</text>
</comment>
<organism evidence="1 2">
    <name type="scientific">Didymella rabiei</name>
    <name type="common">Chickpea ascochyta blight fungus</name>
    <name type="synonym">Mycosphaerella rabiei</name>
    <dbReference type="NCBI Taxonomy" id="5454"/>
    <lineage>
        <taxon>Eukaryota</taxon>
        <taxon>Fungi</taxon>
        <taxon>Dikarya</taxon>
        <taxon>Ascomycota</taxon>
        <taxon>Pezizomycotina</taxon>
        <taxon>Dothideomycetes</taxon>
        <taxon>Pleosporomycetidae</taxon>
        <taxon>Pleosporales</taxon>
        <taxon>Pleosporineae</taxon>
        <taxon>Didymellaceae</taxon>
        <taxon>Ascochyta</taxon>
    </lineage>
</organism>
<dbReference type="EMBL" id="JYNV01000004">
    <property type="protein sequence ID" value="KZM28713.1"/>
    <property type="molecule type" value="Genomic_DNA"/>
</dbReference>
<dbReference type="Proteomes" id="UP000076837">
    <property type="component" value="Unassembled WGS sequence"/>
</dbReference>
<evidence type="ECO:0000313" key="2">
    <source>
        <dbReference type="Proteomes" id="UP000076837"/>
    </source>
</evidence>
<reference evidence="1 2" key="1">
    <citation type="journal article" date="2016" name="Sci. Rep.">
        <title>Draft genome sequencing and secretome analysis of fungal phytopathogen Ascochyta rabiei provides insight into the necrotrophic effector repertoire.</title>
        <authorList>
            <person name="Verma S."/>
            <person name="Gazara R.K."/>
            <person name="Nizam S."/>
            <person name="Parween S."/>
            <person name="Chattopadhyay D."/>
            <person name="Verma P.K."/>
        </authorList>
    </citation>
    <scope>NUCLEOTIDE SEQUENCE [LARGE SCALE GENOMIC DNA]</scope>
    <source>
        <strain evidence="1 2">ArDII</strain>
    </source>
</reference>
<sequence length="381" mass="43171">MGGKVFELVKMPNGGPPEVPRMSPDLYKKVIADCQPKLQALFRNVVVPRDVVGKIDHGDVDFLVEGILSTTPAEAIWETTKTRFGAELHVPRNQSQSFGIPHPEISGAFVQVDVELSPGSGTSDSAELFEWTKFMKGDADLLQIIGIAHRPLGITCNDRGLHLRLEQIEPYDKKKALLFLTRDPVQAMQFYGFDVNKYHKGFEDETDLFDWVAAGRFFSSEIFERRVERSDDRSRHSKRPMYRHFVDDYMPKTHRGTGNAWSRESVLCEAIKTFGVHAEYDAMMTVHLTKVAEEELWKEVKAVIPAQDKALAAAVRALRRRVVFSNGKPRIADTPTLPGDYIVWAEHVSESSKNDVLMWVEKNWREVKSRDKAGMNAAREA</sequence>
<dbReference type="AlphaFoldDB" id="A0A163MH78"/>
<gene>
    <name evidence="1" type="ORF">ST47_g142</name>
</gene>
<protein>
    <submittedName>
        <fullName evidence="1">Uncharacterized protein</fullName>
    </submittedName>
</protein>
<name>A0A163MH78_DIDRA</name>
<evidence type="ECO:0000313" key="1">
    <source>
        <dbReference type="EMBL" id="KZM28713.1"/>
    </source>
</evidence>